<dbReference type="GO" id="GO:0005737">
    <property type="term" value="C:cytoplasm"/>
    <property type="evidence" value="ECO:0007669"/>
    <property type="project" value="TreeGrafter"/>
</dbReference>
<dbReference type="GO" id="GO:0016887">
    <property type="term" value="F:ATP hydrolysis activity"/>
    <property type="evidence" value="ECO:0007669"/>
    <property type="project" value="TreeGrafter"/>
</dbReference>
<dbReference type="Pfam" id="PF06071">
    <property type="entry name" value="YchF-GTPase_C"/>
    <property type="match status" value="1"/>
</dbReference>
<evidence type="ECO:0000259" key="6">
    <source>
        <dbReference type="PROSITE" id="PS51880"/>
    </source>
</evidence>
<dbReference type="PANTHER" id="PTHR23305">
    <property type="entry name" value="OBG GTPASE FAMILY"/>
    <property type="match status" value="1"/>
</dbReference>
<evidence type="ECO:0000256" key="3">
    <source>
        <dbReference type="ARBA" id="ARBA00022741"/>
    </source>
</evidence>
<dbReference type="GO" id="GO:0005524">
    <property type="term" value="F:ATP binding"/>
    <property type="evidence" value="ECO:0007669"/>
    <property type="project" value="UniProtKB-KW"/>
</dbReference>
<feature type="domain" description="TGS" evidence="6">
    <location>
        <begin position="101"/>
        <end position="184"/>
    </location>
</feature>
<dbReference type="InterPro" id="IPR013029">
    <property type="entry name" value="YchF_C"/>
</dbReference>
<keyword evidence="2" id="KW-0479">Metal-binding</keyword>
<dbReference type="Gene3D" id="3.10.20.30">
    <property type="match status" value="1"/>
</dbReference>
<keyword evidence="4" id="KW-0067">ATP-binding</keyword>
<keyword evidence="3" id="KW-0547">Nucleotide-binding</keyword>
<dbReference type="InterPro" id="IPR004095">
    <property type="entry name" value="TGS"/>
</dbReference>
<dbReference type="PROSITE" id="PS51880">
    <property type="entry name" value="TGS"/>
    <property type="match status" value="1"/>
</dbReference>
<gene>
    <name evidence="7" type="ORF">TBIB3V08_LOCUS8580</name>
</gene>
<evidence type="ECO:0000313" key="7">
    <source>
        <dbReference type="EMBL" id="CAD7446246.1"/>
    </source>
</evidence>
<dbReference type="GO" id="GO:0046872">
    <property type="term" value="F:metal ion binding"/>
    <property type="evidence" value="ECO:0007669"/>
    <property type="project" value="UniProtKB-KW"/>
</dbReference>
<dbReference type="SUPFAM" id="SSF81271">
    <property type="entry name" value="TGS-like"/>
    <property type="match status" value="1"/>
</dbReference>
<dbReference type="PANTHER" id="PTHR23305:SF11">
    <property type="entry name" value="OBG-LIKE ATPASE 1"/>
    <property type="match status" value="1"/>
</dbReference>
<organism evidence="7">
    <name type="scientific">Timema bartmani</name>
    <dbReference type="NCBI Taxonomy" id="61472"/>
    <lineage>
        <taxon>Eukaryota</taxon>
        <taxon>Metazoa</taxon>
        <taxon>Ecdysozoa</taxon>
        <taxon>Arthropoda</taxon>
        <taxon>Hexapoda</taxon>
        <taxon>Insecta</taxon>
        <taxon>Pterygota</taxon>
        <taxon>Neoptera</taxon>
        <taxon>Polyneoptera</taxon>
        <taxon>Phasmatodea</taxon>
        <taxon>Timematodea</taxon>
        <taxon>Timematoidea</taxon>
        <taxon>Timematidae</taxon>
        <taxon>Timema</taxon>
    </lineage>
</organism>
<dbReference type="CDD" id="cd04867">
    <property type="entry name" value="TGS_YchF_OLA1"/>
    <property type="match status" value="1"/>
</dbReference>
<dbReference type="SUPFAM" id="SSF52540">
    <property type="entry name" value="P-loop containing nucleoside triphosphate hydrolases"/>
    <property type="match status" value="1"/>
</dbReference>
<dbReference type="EMBL" id="OD567861">
    <property type="protein sequence ID" value="CAD7446246.1"/>
    <property type="molecule type" value="Genomic_DNA"/>
</dbReference>
<dbReference type="AlphaFoldDB" id="A0A7R9F5L0"/>
<dbReference type="InterPro" id="IPR012676">
    <property type="entry name" value="TGS-like"/>
</dbReference>
<proteinExistence type="predicted"/>
<keyword evidence="5" id="KW-0460">Magnesium</keyword>
<evidence type="ECO:0000256" key="5">
    <source>
        <dbReference type="ARBA" id="ARBA00022842"/>
    </source>
</evidence>
<protein>
    <recommendedName>
        <fullName evidence="6">TGS domain-containing protein</fullName>
    </recommendedName>
</protein>
<evidence type="ECO:0000256" key="1">
    <source>
        <dbReference type="ARBA" id="ARBA00001946"/>
    </source>
</evidence>
<accession>A0A7R9F5L0</accession>
<reference evidence="7" key="1">
    <citation type="submission" date="2020-11" db="EMBL/GenBank/DDBJ databases">
        <authorList>
            <person name="Tran Van P."/>
        </authorList>
    </citation>
    <scope>NUCLEOTIDE SEQUENCE</scope>
</reference>
<evidence type="ECO:0000256" key="2">
    <source>
        <dbReference type="ARBA" id="ARBA00022723"/>
    </source>
</evidence>
<evidence type="ECO:0000256" key="4">
    <source>
        <dbReference type="ARBA" id="ARBA00022840"/>
    </source>
</evidence>
<dbReference type="FunFam" id="3.10.20.30:FF:000029">
    <property type="entry name" value="Obg-like ATPase 1"/>
    <property type="match status" value="1"/>
</dbReference>
<sequence>MIKLFGLKKCVSGWTYLPSLGLAVFLFPHDTDFDLMEKGRLIKIKEWVDKNDPGATIIPFSGAFENKWADMDDDEKKRFQEEVKATSALDKIIVHGYKSLQLQYFFTSGPDEVKAWTIQKGTKSPQAAGKIHTDFEKGFIMAEVMKFDDFKEEGSETACKGAGKYRQQGRNYVVEDGDIIFFKFNAGAGIKDAKKK</sequence>
<dbReference type="InterPro" id="IPR027417">
    <property type="entry name" value="P-loop_NTPase"/>
</dbReference>
<dbReference type="InterPro" id="IPR012675">
    <property type="entry name" value="Beta-grasp_dom_sf"/>
</dbReference>
<dbReference type="Gene3D" id="3.40.50.300">
    <property type="entry name" value="P-loop containing nucleotide triphosphate hydrolases"/>
    <property type="match status" value="1"/>
</dbReference>
<name>A0A7R9F5L0_9NEOP</name>
<comment type="cofactor">
    <cofactor evidence="1">
        <name>Mg(2+)</name>
        <dbReference type="ChEBI" id="CHEBI:18420"/>
    </cofactor>
</comment>